<gene>
    <name evidence="2" type="ORF">A5893_01560</name>
</gene>
<dbReference type="GO" id="GO:0016491">
    <property type="term" value="F:oxidoreductase activity"/>
    <property type="evidence" value="ECO:0007669"/>
    <property type="project" value="UniProtKB-KW"/>
</dbReference>
<dbReference type="PRINTS" id="PR00081">
    <property type="entry name" value="GDHRDH"/>
</dbReference>
<keyword evidence="3" id="KW-1185">Reference proteome</keyword>
<dbReference type="STRING" id="1826909.A5893_01560"/>
<comment type="caution">
    <text evidence="2">The sequence shown here is derived from an EMBL/GenBank/DDBJ whole genome shotgun (WGS) entry which is preliminary data.</text>
</comment>
<dbReference type="AlphaFoldDB" id="A0A179DM79"/>
<sequence length="304" mass="33743">MNSLDIEHQLNQEEKIAIVTGANSGLGFETTKGLAKNGFTVIMACRDLDKAHKAYTEIKKEVSDADLKIIQIDTSSLKSVKAFADEFLKHYQKLDLLINNAGIMVPPYSLTEDGFESQFGTNYLGHFLLTGLLMPALENSEKARVVTLSSIAHKRGKIDFEDLQFKKRNYKKWEAYGQSKLACLMFAYELDRRLKAKGSKIISVASHPGVSLTNLWNHMPWGFSLLSPIFDLFISQSAENGAKPTLMASLDKSVSGGEYFGPTGFNEMKGDPGKVDSTPLSKNKEIAKKLWSVSEELTGINYLD</sequence>
<protein>
    <submittedName>
        <fullName evidence="2">Short-chain dehydrogenase</fullName>
    </submittedName>
</protein>
<dbReference type="Gene3D" id="3.40.50.720">
    <property type="entry name" value="NAD(P)-binding Rossmann-like Domain"/>
    <property type="match status" value="1"/>
</dbReference>
<reference evidence="2 3" key="1">
    <citation type="submission" date="2016-04" db="EMBL/GenBank/DDBJ databases">
        <authorList>
            <person name="Evans L.H."/>
            <person name="Alamgir A."/>
            <person name="Owens N."/>
            <person name="Weber N.D."/>
            <person name="Virtaneva K."/>
            <person name="Barbian K."/>
            <person name="Babar A."/>
            <person name="Rosenke K."/>
        </authorList>
    </citation>
    <scope>NUCLEOTIDE SEQUENCE [LARGE SCALE GENOMIC DNA]</scope>
    <source>
        <strain evidence="2 3">CCM 8644</strain>
    </source>
</reference>
<name>A0A179DM79_9SPHI</name>
<dbReference type="PANTHER" id="PTHR43157">
    <property type="entry name" value="PHOSPHATIDYLINOSITOL-GLYCAN BIOSYNTHESIS CLASS F PROTEIN-RELATED"/>
    <property type="match status" value="1"/>
</dbReference>
<reference evidence="2 3" key="2">
    <citation type="submission" date="2016-06" db="EMBL/GenBank/DDBJ databases">
        <title>Pedobacter psychrophilus sp. nov., isolated from Antarctic fragmentary rock.</title>
        <authorList>
            <person name="Svec P."/>
        </authorList>
    </citation>
    <scope>NUCLEOTIDE SEQUENCE [LARGE SCALE GENOMIC DNA]</scope>
    <source>
        <strain evidence="2 3">CCM 8644</strain>
    </source>
</reference>
<dbReference type="EMBL" id="LWHJ01000011">
    <property type="protein sequence ID" value="OAQ41830.1"/>
    <property type="molecule type" value="Genomic_DNA"/>
</dbReference>
<dbReference type="PANTHER" id="PTHR43157:SF31">
    <property type="entry name" value="PHOSPHATIDYLINOSITOL-GLYCAN BIOSYNTHESIS CLASS F PROTEIN"/>
    <property type="match status" value="1"/>
</dbReference>
<dbReference type="NCBIfam" id="NF004513">
    <property type="entry name" value="PRK05854.1"/>
    <property type="match status" value="1"/>
</dbReference>
<dbReference type="Pfam" id="PF00106">
    <property type="entry name" value="adh_short"/>
    <property type="match status" value="1"/>
</dbReference>
<accession>A0A179DM79</accession>
<dbReference type="SUPFAM" id="SSF51735">
    <property type="entry name" value="NAD(P)-binding Rossmann-fold domains"/>
    <property type="match status" value="1"/>
</dbReference>
<dbReference type="Proteomes" id="UP000078459">
    <property type="component" value="Unassembled WGS sequence"/>
</dbReference>
<keyword evidence="1" id="KW-0560">Oxidoreductase</keyword>
<evidence type="ECO:0000313" key="3">
    <source>
        <dbReference type="Proteomes" id="UP000078459"/>
    </source>
</evidence>
<evidence type="ECO:0000313" key="2">
    <source>
        <dbReference type="EMBL" id="OAQ41830.1"/>
    </source>
</evidence>
<evidence type="ECO:0000256" key="1">
    <source>
        <dbReference type="ARBA" id="ARBA00023002"/>
    </source>
</evidence>
<dbReference type="InterPro" id="IPR036291">
    <property type="entry name" value="NAD(P)-bd_dom_sf"/>
</dbReference>
<organism evidence="2 3">
    <name type="scientific">Pedobacter psychrophilus</name>
    <dbReference type="NCBI Taxonomy" id="1826909"/>
    <lineage>
        <taxon>Bacteria</taxon>
        <taxon>Pseudomonadati</taxon>
        <taxon>Bacteroidota</taxon>
        <taxon>Sphingobacteriia</taxon>
        <taxon>Sphingobacteriales</taxon>
        <taxon>Sphingobacteriaceae</taxon>
        <taxon>Pedobacter</taxon>
    </lineage>
</organism>
<dbReference type="NCBIfam" id="NF004846">
    <property type="entry name" value="PRK06197.1"/>
    <property type="match status" value="1"/>
</dbReference>
<proteinExistence type="predicted"/>
<dbReference type="InterPro" id="IPR002347">
    <property type="entry name" value="SDR_fam"/>
</dbReference>
<dbReference type="RefSeq" id="WP_068820861.1">
    <property type="nucleotide sequence ID" value="NZ_LWHJ01000011.1"/>
</dbReference>
<dbReference type="CDD" id="cd05327">
    <property type="entry name" value="retinol-DH_like_SDR_c_like"/>
    <property type="match status" value="1"/>
</dbReference>
<dbReference type="OrthoDB" id="597510at2"/>